<dbReference type="EMBL" id="VSSQ01098770">
    <property type="protein sequence ID" value="MPN41607.1"/>
    <property type="molecule type" value="Genomic_DNA"/>
</dbReference>
<dbReference type="AlphaFoldDB" id="A0A645HRP5"/>
<name>A0A645HRP5_9ZZZZ</name>
<organism evidence="1">
    <name type="scientific">bioreactor metagenome</name>
    <dbReference type="NCBI Taxonomy" id="1076179"/>
    <lineage>
        <taxon>unclassified sequences</taxon>
        <taxon>metagenomes</taxon>
        <taxon>ecological metagenomes</taxon>
    </lineage>
</organism>
<comment type="caution">
    <text evidence="1">The sequence shown here is derived from an EMBL/GenBank/DDBJ whole genome shotgun (WGS) entry which is preliminary data.</text>
</comment>
<gene>
    <name evidence="1" type="ORF">SDC9_189161</name>
</gene>
<evidence type="ECO:0000313" key="1">
    <source>
        <dbReference type="EMBL" id="MPN41607.1"/>
    </source>
</evidence>
<accession>A0A645HRP5</accession>
<proteinExistence type="predicted"/>
<reference evidence="1" key="1">
    <citation type="submission" date="2019-08" db="EMBL/GenBank/DDBJ databases">
        <authorList>
            <person name="Kucharzyk K."/>
            <person name="Murdoch R.W."/>
            <person name="Higgins S."/>
            <person name="Loffler F."/>
        </authorList>
    </citation>
    <scope>NUCLEOTIDE SEQUENCE</scope>
</reference>
<protein>
    <submittedName>
        <fullName evidence="1">Uncharacterized protein</fullName>
    </submittedName>
</protein>
<sequence>MEGHRGHAPLVVLPGTVNVEVAEADDLGAGIGQAAAHHLVEQELGVAVDVERPLVLALLLEHVAGAVSRGRRGVEELDVLVLTPVEQDQRVAIVVLHHVATVGLHGVGAGAFVQDGFDLAVVMTGLDALDEIVLVEVVGDFAVDQVLELVGLGQVIDCNDIGDAALVQRLDNIGADETGSTGDDVVHGVLLTGRRAVPGG</sequence>